<organism evidence="1">
    <name type="scientific">Sesamum latifolium</name>
    <dbReference type="NCBI Taxonomy" id="2727402"/>
    <lineage>
        <taxon>Eukaryota</taxon>
        <taxon>Viridiplantae</taxon>
        <taxon>Streptophyta</taxon>
        <taxon>Embryophyta</taxon>
        <taxon>Tracheophyta</taxon>
        <taxon>Spermatophyta</taxon>
        <taxon>Magnoliopsida</taxon>
        <taxon>eudicotyledons</taxon>
        <taxon>Gunneridae</taxon>
        <taxon>Pentapetalae</taxon>
        <taxon>asterids</taxon>
        <taxon>lamiids</taxon>
        <taxon>Lamiales</taxon>
        <taxon>Pedaliaceae</taxon>
        <taxon>Sesamum</taxon>
    </lineage>
</organism>
<reference evidence="1" key="2">
    <citation type="journal article" date="2024" name="Plant">
        <title>Genomic evolution and insights into agronomic trait innovations of Sesamum species.</title>
        <authorList>
            <person name="Miao H."/>
            <person name="Wang L."/>
            <person name="Qu L."/>
            <person name="Liu H."/>
            <person name="Sun Y."/>
            <person name="Le M."/>
            <person name="Wang Q."/>
            <person name="Wei S."/>
            <person name="Zheng Y."/>
            <person name="Lin W."/>
            <person name="Duan Y."/>
            <person name="Cao H."/>
            <person name="Xiong S."/>
            <person name="Wang X."/>
            <person name="Wei L."/>
            <person name="Li C."/>
            <person name="Ma Q."/>
            <person name="Ju M."/>
            <person name="Zhao R."/>
            <person name="Li G."/>
            <person name="Mu C."/>
            <person name="Tian Q."/>
            <person name="Mei H."/>
            <person name="Zhang T."/>
            <person name="Gao T."/>
            <person name="Zhang H."/>
        </authorList>
    </citation>
    <scope>NUCLEOTIDE SEQUENCE</scope>
    <source>
        <strain evidence="1">KEN1</strain>
    </source>
</reference>
<evidence type="ECO:0000313" key="1">
    <source>
        <dbReference type="EMBL" id="KAL0427435.1"/>
    </source>
</evidence>
<accession>A0AAW2VCS8</accession>
<comment type="caution">
    <text evidence="1">The sequence shown here is derived from an EMBL/GenBank/DDBJ whole genome shotgun (WGS) entry which is preliminary data.</text>
</comment>
<dbReference type="AlphaFoldDB" id="A0AAW2VCS8"/>
<proteinExistence type="predicted"/>
<sequence>MEKIDACNNGYMLYWKDDIDLEYCKFCGEVTYKPTRERNPNRTKTPYAVLRRRRDQCATPSNAEAWRHIDRTHPNFAAEPRNVRLGLCTDGFAPHAQYGRTYSCWPVILTPYNLPPGMCISFEYMFLMMVIPDPSNP</sequence>
<reference evidence="1" key="1">
    <citation type="submission" date="2020-06" db="EMBL/GenBank/DDBJ databases">
        <authorList>
            <person name="Li T."/>
            <person name="Hu X."/>
            <person name="Zhang T."/>
            <person name="Song X."/>
            <person name="Zhang H."/>
            <person name="Dai N."/>
            <person name="Sheng W."/>
            <person name="Hou X."/>
            <person name="Wei L."/>
        </authorList>
    </citation>
    <scope>NUCLEOTIDE SEQUENCE</scope>
    <source>
        <strain evidence="1">KEN1</strain>
        <tissue evidence="1">Leaf</tissue>
    </source>
</reference>
<dbReference type="Pfam" id="PF02992">
    <property type="entry name" value="Transposase_21"/>
    <property type="match status" value="1"/>
</dbReference>
<protein>
    <submittedName>
        <fullName evidence="1">Uncharacterized protein</fullName>
    </submittedName>
</protein>
<name>A0AAW2VCS8_9LAMI</name>
<dbReference type="EMBL" id="JACGWN010000010">
    <property type="protein sequence ID" value="KAL0427435.1"/>
    <property type="molecule type" value="Genomic_DNA"/>
</dbReference>
<gene>
    <name evidence="1" type="ORF">Slati_2918300</name>
</gene>
<dbReference type="InterPro" id="IPR004242">
    <property type="entry name" value="Transposase_21"/>
</dbReference>